<keyword evidence="7 10" id="KW-0460">Magnesium</keyword>
<dbReference type="GO" id="GO:0046872">
    <property type="term" value="F:metal ion binding"/>
    <property type="evidence" value="ECO:0007669"/>
    <property type="project" value="UniProtKB-UniRule"/>
</dbReference>
<feature type="binding site" evidence="11">
    <location>
        <position position="254"/>
    </location>
    <ligand>
        <name>Mg(2+)</name>
        <dbReference type="ChEBI" id="CHEBI:18420"/>
    </ligand>
</feature>
<keyword evidence="6 10" id="KW-0274">FAD</keyword>
<reference evidence="12 13" key="1">
    <citation type="submission" date="2018-07" db="EMBL/GenBank/DDBJ databases">
        <title>Crenobacter cavernae sp. nov., isolated from a karst cave.</title>
        <authorList>
            <person name="Zhu H."/>
        </authorList>
    </citation>
    <scope>NUCLEOTIDE SEQUENCE [LARGE SCALE GENOMIC DNA]</scope>
    <source>
        <strain evidence="12 13">K1W11S-77</strain>
    </source>
</reference>
<dbReference type="GO" id="GO:0016740">
    <property type="term" value="F:transferase activity"/>
    <property type="evidence" value="ECO:0007669"/>
    <property type="project" value="UniProtKB-UniRule"/>
</dbReference>
<sequence length="314" mass="32817">MEITVAGVPDATARQAVGAVLADLDRLHRELHPWQAGSALVRINAALAAGNTVSIPPEVAELVSLSQDYARRSDELFNPAIGALVKAWGFHADHYAPLAPPAKTLAELVAARPVMAELSLDGTTLSSANPRVQLDFGGIAKGWALDRARDTLKRAGVASALVNIGGNVLAIGKKPDGAPWKVGLMAPRGAGAMAVLALADGEAVGTSGDYQRYFELAGRRHCHLVDPRDGDTDCAQQAATLIAPPGPHAGAVSDAATKPLYFAGAKAALHYARRFGARDVLLVDGRGAVWVSPTLAPRLEWLDPKPSSLHTLTP</sequence>
<evidence type="ECO:0000313" key="13">
    <source>
        <dbReference type="Proteomes" id="UP000254537"/>
    </source>
</evidence>
<keyword evidence="3 10" id="KW-0285">Flavoprotein</keyword>
<evidence type="ECO:0000256" key="3">
    <source>
        <dbReference type="ARBA" id="ARBA00022630"/>
    </source>
</evidence>
<dbReference type="PIRSF" id="PIRSF006268">
    <property type="entry name" value="ApbE"/>
    <property type="match status" value="1"/>
</dbReference>
<proteinExistence type="inferred from homology"/>
<dbReference type="EC" id="2.7.1.180" evidence="1 10"/>
<dbReference type="PANTHER" id="PTHR30040">
    <property type="entry name" value="THIAMINE BIOSYNTHESIS LIPOPROTEIN APBE"/>
    <property type="match status" value="1"/>
</dbReference>
<dbReference type="InterPro" id="IPR024932">
    <property type="entry name" value="ApbE"/>
</dbReference>
<evidence type="ECO:0000256" key="4">
    <source>
        <dbReference type="ARBA" id="ARBA00022679"/>
    </source>
</evidence>
<evidence type="ECO:0000256" key="2">
    <source>
        <dbReference type="ARBA" id="ARBA00016337"/>
    </source>
</evidence>
<dbReference type="KEGG" id="ccah:DWG20_03730"/>
<evidence type="ECO:0000256" key="1">
    <source>
        <dbReference type="ARBA" id="ARBA00011955"/>
    </source>
</evidence>
<evidence type="ECO:0000256" key="5">
    <source>
        <dbReference type="ARBA" id="ARBA00022723"/>
    </source>
</evidence>
<dbReference type="OrthoDB" id="9778595at2"/>
<gene>
    <name evidence="12" type="ORF">DWG20_03730</name>
</gene>
<name>A0A345YA50_9NEIS</name>
<dbReference type="PANTHER" id="PTHR30040:SF2">
    <property type="entry name" value="FAD:PROTEIN FMN TRANSFERASE"/>
    <property type="match status" value="1"/>
</dbReference>
<dbReference type="Pfam" id="PF02424">
    <property type="entry name" value="ApbE"/>
    <property type="match status" value="1"/>
</dbReference>
<accession>A0A345YA50</accession>
<evidence type="ECO:0000256" key="9">
    <source>
        <dbReference type="ARBA" id="ARBA00048540"/>
    </source>
</evidence>
<evidence type="ECO:0000256" key="8">
    <source>
        <dbReference type="ARBA" id="ARBA00031306"/>
    </source>
</evidence>
<evidence type="ECO:0000313" key="12">
    <source>
        <dbReference type="EMBL" id="AXK40802.1"/>
    </source>
</evidence>
<comment type="similarity">
    <text evidence="10">Belongs to the ApbE family.</text>
</comment>
<protein>
    <recommendedName>
        <fullName evidence="2 10">FAD:protein FMN transferase</fullName>
        <ecNumber evidence="1 10">2.7.1.180</ecNumber>
    </recommendedName>
    <alternativeName>
        <fullName evidence="8 10">Flavin transferase</fullName>
    </alternativeName>
</protein>
<evidence type="ECO:0000256" key="7">
    <source>
        <dbReference type="ARBA" id="ARBA00022842"/>
    </source>
</evidence>
<comment type="cofactor">
    <cofactor evidence="11">
        <name>Mg(2+)</name>
        <dbReference type="ChEBI" id="CHEBI:18420"/>
    </cofactor>
    <cofactor evidence="11">
        <name>Mn(2+)</name>
        <dbReference type="ChEBI" id="CHEBI:29035"/>
    </cofactor>
    <text evidence="11">Magnesium. Can also use manganese.</text>
</comment>
<organism evidence="12 13">
    <name type="scientific">Crenobacter cavernae</name>
    <dbReference type="NCBI Taxonomy" id="2290923"/>
    <lineage>
        <taxon>Bacteria</taxon>
        <taxon>Pseudomonadati</taxon>
        <taxon>Pseudomonadota</taxon>
        <taxon>Betaproteobacteria</taxon>
        <taxon>Neisseriales</taxon>
        <taxon>Neisseriaceae</taxon>
        <taxon>Crenobacter</taxon>
    </lineage>
</organism>
<evidence type="ECO:0000256" key="10">
    <source>
        <dbReference type="PIRNR" id="PIRNR006268"/>
    </source>
</evidence>
<keyword evidence="4 10" id="KW-0808">Transferase</keyword>
<evidence type="ECO:0000256" key="11">
    <source>
        <dbReference type="PIRSR" id="PIRSR006268-2"/>
    </source>
</evidence>
<dbReference type="Gene3D" id="3.10.520.10">
    <property type="entry name" value="ApbE-like domains"/>
    <property type="match status" value="1"/>
</dbReference>
<keyword evidence="5 10" id="KW-0479">Metal-binding</keyword>
<comment type="catalytic activity">
    <reaction evidence="9 10">
        <text>L-threonyl-[protein] + FAD = FMN-L-threonyl-[protein] + AMP + H(+)</text>
        <dbReference type="Rhea" id="RHEA:36847"/>
        <dbReference type="Rhea" id="RHEA-COMP:11060"/>
        <dbReference type="Rhea" id="RHEA-COMP:11061"/>
        <dbReference type="ChEBI" id="CHEBI:15378"/>
        <dbReference type="ChEBI" id="CHEBI:30013"/>
        <dbReference type="ChEBI" id="CHEBI:57692"/>
        <dbReference type="ChEBI" id="CHEBI:74257"/>
        <dbReference type="ChEBI" id="CHEBI:456215"/>
        <dbReference type="EC" id="2.7.1.180"/>
    </reaction>
</comment>
<dbReference type="AlphaFoldDB" id="A0A345YA50"/>
<dbReference type="EMBL" id="CP031337">
    <property type="protein sequence ID" value="AXK40802.1"/>
    <property type="molecule type" value="Genomic_DNA"/>
</dbReference>
<dbReference type="InterPro" id="IPR003374">
    <property type="entry name" value="ApbE-like_sf"/>
</dbReference>
<dbReference type="SUPFAM" id="SSF143631">
    <property type="entry name" value="ApbE-like"/>
    <property type="match status" value="1"/>
</dbReference>
<dbReference type="Proteomes" id="UP000254537">
    <property type="component" value="Chromosome"/>
</dbReference>
<feature type="binding site" evidence="11">
    <location>
        <position position="138"/>
    </location>
    <ligand>
        <name>Mg(2+)</name>
        <dbReference type="ChEBI" id="CHEBI:18420"/>
    </ligand>
</feature>
<evidence type="ECO:0000256" key="6">
    <source>
        <dbReference type="ARBA" id="ARBA00022827"/>
    </source>
</evidence>